<protein>
    <submittedName>
        <fullName evidence="6">Site-specific integrase</fullName>
    </submittedName>
</protein>
<reference evidence="6 7" key="1">
    <citation type="submission" date="2019-03" db="EMBL/GenBank/DDBJ databases">
        <title>Draft genome of Massilia hortus sp. nov., a novel bacterial species of the Oxalobacteraceae family.</title>
        <authorList>
            <person name="Peta V."/>
            <person name="Raths R."/>
            <person name="Bucking H."/>
        </authorList>
    </citation>
    <scope>NUCLEOTIDE SEQUENCE [LARGE SCALE GENOMIC DNA]</scope>
    <source>
        <strain evidence="6 7">ONC3</strain>
    </source>
</reference>
<dbReference type="SUPFAM" id="SSF56349">
    <property type="entry name" value="DNA breaking-rejoining enzymes"/>
    <property type="match status" value="1"/>
</dbReference>
<feature type="domain" description="Tyr recombinase" evidence="5">
    <location>
        <begin position="332"/>
        <end position="539"/>
    </location>
</feature>
<evidence type="ECO:0000256" key="4">
    <source>
        <dbReference type="ARBA" id="ARBA00023172"/>
    </source>
</evidence>
<dbReference type="GO" id="GO:0015074">
    <property type="term" value="P:DNA integration"/>
    <property type="evidence" value="ECO:0007669"/>
    <property type="project" value="UniProtKB-KW"/>
</dbReference>
<dbReference type="AlphaFoldDB" id="A0A4Y9T6T3"/>
<keyword evidence="7" id="KW-1185">Reference proteome</keyword>
<accession>A0A4Y9T6T3</accession>
<dbReference type="Pfam" id="PF20172">
    <property type="entry name" value="DUF6538"/>
    <property type="match status" value="1"/>
</dbReference>
<dbReference type="RefSeq" id="WP_135188366.1">
    <property type="nucleotide sequence ID" value="NZ_SPUM01000023.1"/>
</dbReference>
<evidence type="ECO:0000259" key="5">
    <source>
        <dbReference type="PROSITE" id="PS51898"/>
    </source>
</evidence>
<dbReference type="Proteomes" id="UP000297258">
    <property type="component" value="Unassembled WGS sequence"/>
</dbReference>
<dbReference type="InterPro" id="IPR013762">
    <property type="entry name" value="Integrase-like_cat_sf"/>
</dbReference>
<keyword evidence="3" id="KW-0238">DNA-binding</keyword>
<proteinExistence type="inferred from homology"/>
<dbReference type="PANTHER" id="PTHR30349:SF41">
    <property type="entry name" value="INTEGRASE_RECOMBINASE PROTEIN MJ0367-RELATED"/>
    <property type="match status" value="1"/>
</dbReference>
<dbReference type="PANTHER" id="PTHR30349">
    <property type="entry name" value="PHAGE INTEGRASE-RELATED"/>
    <property type="match status" value="1"/>
</dbReference>
<dbReference type="Pfam" id="PF00589">
    <property type="entry name" value="Phage_integrase"/>
    <property type="match status" value="1"/>
</dbReference>
<dbReference type="InterPro" id="IPR046668">
    <property type="entry name" value="DUF6538"/>
</dbReference>
<dbReference type="Gene3D" id="1.10.443.10">
    <property type="entry name" value="Intergrase catalytic core"/>
    <property type="match status" value="1"/>
</dbReference>
<evidence type="ECO:0000256" key="2">
    <source>
        <dbReference type="ARBA" id="ARBA00022908"/>
    </source>
</evidence>
<dbReference type="InterPro" id="IPR050090">
    <property type="entry name" value="Tyrosine_recombinase_XerCD"/>
</dbReference>
<dbReference type="EMBL" id="SPUM01000023">
    <property type="protein sequence ID" value="TFW34639.1"/>
    <property type="molecule type" value="Genomic_DNA"/>
</dbReference>
<comment type="similarity">
    <text evidence="1">Belongs to the 'phage' integrase family.</text>
</comment>
<dbReference type="InterPro" id="IPR011010">
    <property type="entry name" value="DNA_brk_join_enz"/>
</dbReference>
<comment type="caution">
    <text evidence="6">The sequence shown here is derived from an EMBL/GenBank/DDBJ whole genome shotgun (WGS) entry which is preliminary data.</text>
</comment>
<name>A0A4Y9T6T3_9BURK</name>
<dbReference type="OrthoDB" id="9784724at2"/>
<keyword evidence="2" id="KW-0229">DNA integration</keyword>
<dbReference type="GO" id="GO:0003677">
    <property type="term" value="F:DNA binding"/>
    <property type="evidence" value="ECO:0007669"/>
    <property type="project" value="UniProtKB-KW"/>
</dbReference>
<sequence length="552" mass="62294">MSDHLKKREGIYYFRRRVPKDLISHYNGKREINCSLGVKDRPTAERLARKKDVELDDEWQRLRATRKHDVERATEPPQRVPEPSKNWYDWQSREHMEAEEEAIEQAFLDTVAWEDAEEAADELTKDPDHLRRVFGIILRKRAEAGADPIDAAIRAAASPQVTAAPVAVTAPAPTLVNAATSTLEPNGVASVSTESTDTPSLGYVVEHFLDNYDQTVPMFKKHRAALTLLLESVGDVPVSQIRKRQIDAYFDMLCRLPPRWSDEVRRTGTPAQELAKQEHPETLSPKTFEYSYMASVRPFLADAKRLFGDVGFPLNLTVEGIKYKGTQTEGARKQRAFRKDELKRLFEGSEYAAFAADTETAAEYWLPLIGLYTGARVNEICQLNPQCDIRHEEDIWFLDFTEESEADERVVKSVKTAGSRRKVPIHSQLLELGFLSYVERVKKAGAAILFPKWIPTQGKASPAAGDWFRDFLKETGLRDETPGKTLVGMHAFRHTLLNYGLNHNVANVDVITGHAGDTSRVVRGYQGEMAVASKKAIIEQIRFDVAPPRPIV</sequence>
<evidence type="ECO:0000313" key="6">
    <source>
        <dbReference type="EMBL" id="TFW34639.1"/>
    </source>
</evidence>
<gene>
    <name evidence="6" type="ORF">E4O92_03505</name>
</gene>
<evidence type="ECO:0000256" key="3">
    <source>
        <dbReference type="ARBA" id="ARBA00023125"/>
    </source>
</evidence>
<dbReference type="PROSITE" id="PS51898">
    <property type="entry name" value="TYR_RECOMBINASE"/>
    <property type="match status" value="1"/>
</dbReference>
<dbReference type="CDD" id="cd01184">
    <property type="entry name" value="INT_C_like_1"/>
    <property type="match status" value="1"/>
</dbReference>
<dbReference type="InterPro" id="IPR002104">
    <property type="entry name" value="Integrase_catalytic"/>
</dbReference>
<evidence type="ECO:0000313" key="7">
    <source>
        <dbReference type="Proteomes" id="UP000297258"/>
    </source>
</evidence>
<organism evidence="6 7">
    <name type="scientific">Massilia horti</name>
    <dbReference type="NCBI Taxonomy" id="2562153"/>
    <lineage>
        <taxon>Bacteria</taxon>
        <taxon>Pseudomonadati</taxon>
        <taxon>Pseudomonadota</taxon>
        <taxon>Betaproteobacteria</taxon>
        <taxon>Burkholderiales</taxon>
        <taxon>Oxalobacteraceae</taxon>
        <taxon>Telluria group</taxon>
        <taxon>Massilia</taxon>
    </lineage>
</organism>
<keyword evidence="4" id="KW-0233">DNA recombination</keyword>
<evidence type="ECO:0000256" key="1">
    <source>
        <dbReference type="ARBA" id="ARBA00008857"/>
    </source>
</evidence>
<dbReference type="GO" id="GO:0006310">
    <property type="term" value="P:DNA recombination"/>
    <property type="evidence" value="ECO:0007669"/>
    <property type="project" value="UniProtKB-KW"/>
</dbReference>